<feature type="non-terminal residue" evidence="1">
    <location>
        <position position="1"/>
    </location>
</feature>
<reference evidence="1" key="1">
    <citation type="submission" date="2019-07" db="EMBL/GenBank/DDBJ databases">
        <title>Genome assemblies of Wolbachia strains wAlbA and wAlbB in wild caught Aedes albopictus specimens.</title>
        <authorList>
            <person name="Kulkarni A."/>
            <person name="Yu W."/>
            <person name="Xue R.-D."/>
            <person name="Ma Y."/>
            <person name="Xu J."/>
        </authorList>
    </citation>
    <scope>NUCLEOTIDE SEQUENCE</scope>
    <source>
        <strain evidence="1">FL2016</strain>
    </source>
</reference>
<dbReference type="EMBL" id="NWVK02000208">
    <property type="protein sequence ID" value="TVS86278.1"/>
    <property type="molecule type" value="Genomic_DNA"/>
</dbReference>
<protein>
    <submittedName>
        <fullName evidence="1">Transcriptional regulator</fullName>
    </submittedName>
</protein>
<name>A0A6H2NT82_WOLPI</name>
<evidence type="ECO:0000313" key="1">
    <source>
        <dbReference type="EMBL" id="TVS86278.1"/>
    </source>
</evidence>
<accession>A0A6H2NT82</accession>
<proteinExistence type="predicted"/>
<organism evidence="1">
    <name type="scientific">Wolbachia pipientis</name>
    <dbReference type="NCBI Taxonomy" id="955"/>
    <lineage>
        <taxon>Bacteria</taxon>
        <taxon>Pseudomonadati</taxon>
        <taxon>Pseudomonadota</taxon>
        <taxon>Alphaproteobacteria</taxon>
        <taxon>Rickettsiales</taxon>
        <taxon>Anaplasmataceae</taxon>
        <taxon>Wolbachieae</taxon>
        <taxon>Wolbachia</taxon>
    </lineage>
</organism>
<dbReference type="Proteomes" id="UP000217566">
    <property type="component" value="Unassembled WGS sequence"/>
</dbReference>
<gene>
    <name evidence="1" type="ORF">COM43_003920</name>
</gene>
<comment type="caution">
    <text evidence="1">The sequence shown here is derived from an EMBL/GenBank/DDBJ whole genome shotgun (WGS) entry which is preliminary data.</text>
</comment>
<sequence>SQDELDVWVEFLSQRRQIYKEKIDKAEGIKVANNLLILGVSVDAISSITGLPAE</sequence>
<dbReference type="AlphaFoldDB" id="A0A6H2NT82"/>